<name>A0A7W7HBQ7_9ACTN</name>
<protein>
    <submittedName>
        <fullName evidence="2">Guanylate kinase</fullName>
        <ecNumber evidence="2">2.7.4.8</ecNumber>
    </submittedName>
</protein>
<dbReference type="Proteomes" id="UP000631312">
    <property type="component" value="Unassembled WGS sequence"/>
</dbReference>
<keyword evidence="2" id="KW-0808">Transferase</keyword>
<evidence type="ECO:0000313" key="1">
    <source>
        <dbReference type="EMBL" id="GIE39841.1"/>
    </source>
</evidence>
<dbReference type="Gene3D" id="3.40.50.300">
    <property type="entry name" value="P-loop containing nucleotide triphosphate hydrolases"/>
    <property type="match status" value="1"/>
</dbReference>
<organism evidence="2 3">
    <name type="scientific">Actinoplanes lobatus</name>
    <dbReference type="NCBI Taxonomy" id="113568"/>
    <lineage>
        <taxon>Bacteria</taxon>
        <taxon>Bacillati</taxon>
        <taxon>Actinomycetota</taxon>
        <taxon>Actinomycetes</taxon>
        <taxon>Micromonosporales</taxon>
        <taxon>Micromonosporaceae</taxon>
        <taxon>Actinoplanes</taxon>
    </lineage>
</organism>
<sequence length="177" mass="19863">MKGVILYGPPASGKDSITAALHEINPVYCLFPRVKVGPGRTSGYRMATGQEAEQLRKQGEVVWENARYSSSYIIDRSFLLDHIGRSITVVHLGQTQAVSEVTKAIPEASWTVAYLWCPRDIAAIRIRARNTNDDEERLRAWDATEPLQDADLFIDTSKISIEQAAKLIDRFQKEASR</sequence>
<dbReference type="EC" id="2.7.4.8" evidence="2"/>
<accession>A0A7W7HBQ7</accession>
<dbReference type="RefSeq" id="WP_188120220.1">
    <property type="nucleotide sequence ID" value="NZ_BOMP01000035.1"/>
</dbReference>
<dbReference type="Proteomes" id="UP000590511">
    <property type="component" value="Unassembled WGS sequence"/>
</dbReference>
<dbReference type="EMBL" id="JACHNC010000001">
    <property type="protein sequence ID" value="MBB4747598.1"/>
    <property type="molecule type" value="Genomic_DNA"/>
</dbReference>
<dbReference type="EMBL" id="BOMP01000035">
    <property type="protein sequence ID" value="GIE39841.1"/>
    <property type="molecule type" value="Genomic_DNA"/>
</dbReference>
<keyword evidence="4" id="KW-1185">Reference proteome</keyword>
<evidence type="ECO:0000313" key="2">
    <source>
        <dbReference type="EMBL" id="MBB4747598.1"/>
    </source>
</evidence>
<keyword evidence="2" id="KW-0418">Kinase</keyword>
<reference evidence="1 4" key="2">
    <citation type="submission" date="2021-01" db="EMBL/GenBank/DDBJ databases">
        <title>Whole genome shotgun sequence of Actinoplanes lobatus NBRC 12513.</title>
        <authorList>
            <person name="Komaki H."/>
            <person name="Tamura T."/>
        </authorList>
    </citation>
    <scope>NUCLEOTIDE SEQUENCE [LARGE SCALE GENOMIC DNA]</scope>
    <source>
        <strain evidence="1 4">NBRC 12513</strain>
    </source>
</reference>
<dbReference type="AlphaFoldDB" id="A0A7W7HBQ7"/>
<comment type="caution">
    <text evidence="2">The sequence shown here is derived from an EMBL/GenBank/DDBJ whole genome shotgun (WGS) entry which is preliminary data.</text>
</comment>
<dbReference type="GO" id="GO:0004385">
    <property type="term" value="F:GMP kinase activity"/>
    <property type="evidence" value="ECO:0007669"/>
    <property type="project" value="UniProtKB-EC"/>
</dbReference>
<evidence type="ECO:0000313" key="3">
    <source>
        <dbReference type="Proteomes" id="UP000590511"/>
    </source>
</evidence>
<proteinExistence type="predicted"/>
<evidence type="ECO:0000313" key="4">
    <source>
        <dbReference type="Proteomes" id="UP000631312"/>
    </source>
</evidence>
<dbReference type="SUPFAM" id="SSF52540">
    <property type="entry name" value="P-loop containing nucleoside triphosphate hydrolases"/>
    <property type="match status" value="1"/>
</dbReference>
<dbReference type="InterPro" id="IPR027417">
    <property type="entry name" value="P-loop_NTPase"/>
</dbReference>
<gene>
    <name evidence="1" type="ORF">Alo02nite_27390</name>
    <name evidence="2" type="ORF">BJ964_001759</name>
</gene>
<reference evidence="2 3" key="1">
    <citation type="submission" date="2020-08" db="EMBL/GenBank/DDBJ databases">
        <title>Sequencing the genomes of 1000 actinobacteria strains.</title>
        <authorList>
            <person name="Klenk H.-P."/>
        </authorList>
    </citation>
    <scope>NUCLEOTIDE SEQUENCE [LARGE SCALE GENOMIC DNA]</scope>
    <source>
        <strain evidence="2 3">DSM 43150</strain>
    </source>
</reference>